<accession>A0A1P8JZH8</accession>
<dbReference type="KEGG" id="rhy:RD110_19675"/>
<evidence type="ECO:0000313" key="2">
    <source>
        <dbReference type="Proteomes" id="UP000186609"/>
    </source>
</evidence>
<gene>
    <name evidence="1" type="ORF">RD110_19675</name>
</gene>
<name>A0A1P8JZH8_9BURK</name>
<dbReference type="RefSeq" id="WP_076201313.1">
    <property type="nucleotide sequence ID" value="NZ_CP019236.1"/>
</dbReference>
<dbReference type="Proteomes" id="UP000186609">
    <property type="component" value="Chromosome"/>
</dbReference>
<dbReference type="OrthoDB" id="8527508at2"/>
<sequence>MVTTLDSRSSRWLLATLAALLLAGCEIPGIYPDPKTVAKEADAKATGGGCRHAMRALEDCYAMNPKAPRASVFAGWKEMDAYMRENKIEGVTPSPVKAAEVVEETSVASKGEKSTEHK</sequence>
<dbReference type="AlphaFoldDB" id="A0A1P8JZH8"/>
<protein>
    <submittedName>
        <fullName evidence="1">Uncharacterized protein</fullName>
    </submittedName>
</protein>
<organism evidence="1 2">
    <name type="scientific">Rhodoferax koreensis</name>
    <dbReference type="NCBI Taxonomy" id="1842727"/>
    <lineage>
        <taxon>Bacteria</taxon>
        <taxon>Pseudomonadati</taxon>
        <taxon>Pseudomonadota</taxon>
        <taxon>Betaproteobacteria</taxon>
        <taxon>Burkholderiales</taxon>
        <taxon>Comamonadaceae</taxon>
        <taxon>Rhodoferax</taxon>
    </lineage>
</organism>
<proteinExistence type="predicted"/>
<keyword evidence="2" id="KW-1185">Reference proteome</keyword>
<evidence type="ECO:0000313" key="1">
    <source>
        <dbReference type="EMBL" id="APW39158.1"/>
    </source>
</evidence>
<dbReference type="EMBL" id="CP019236">
    <property type="protein sequence ID" value="APW39158.1"/>
    <property type="molecule type" value="Genomic_DNA"/>
</dbReference>
<reference evidence="1 2" key="1">
    <citation type="submission" date="2017-01" db="EMBL/GenBank/DDBJ databases">
        <authorList>
            <person name="Mah S.A."/>
            <person name="Swanson W.J."/>
            <person name="Moy G.W."/>
            <person name="Vacquier V.D."/>
        </authorList>
    </citation>
    <scope>NUCLEOTIDE SEQUENCE [LARGE SCALE GENOMIC DNA]</scope>
    <source>
        <strain evidence="1 2">DCY110</strain>
    </source>
</reference>
<dbReference type="STRING" id="1842727.RD110_19675"/>